<dbReference type="EMBL" id="JACHJH010000002">
    <property type="protein sequence ID" value="MBB4892325.1"/>
    <property type="molecule type" value="Genomic_DNA"/>
</dbReference>
<dbReference type="Proteomes" id="UP000556084">
    <property type="component" value="Unassembled WGS sequence"/>
</dbReference>
<dbReference type="Gene3D" id="3.90.1300.10">
    <property type="entry name" value="Amidase signature (AS) domain"/>
    <property type="match status" value="1"/>
</dbReference>
<evidence type="ECO:0000313" key="3">
    <source>
        <dbReference type="EMBL" id="MBB4892325.1"/>
    </source>
</evidence>
<keyword evidence="4" id="KW-1185">Reference proteome</keyword>
<feature type="compositionally biased region" description="Low complexity" evidence="1">
    <location>
        <begin position="437"/>
        <end position="451"/>
    </location>
</feature>
<sequence length="497" mass="52039">MTAATTDVGVGTRVAEAQRRAARLDPGLGVFLRRFDAEAAEAAAHLDEGPAEGLLHGVTLGIKDVIATREAPATCQSRVHDAQWWAGRDATAVARLRAAGAVPLGKTTLAEHALGRPDPALPFPVPRNPWDTDRFTGGSSSGSASGVAAGLFDVGLGTDTNGSIRIPAALCGVTGIKPTHGLVPADGARPLARTLDVVGPLARTVREAAAALAVMADAPAGAPAWRDDLRGVRIGVPRRALTESGQLTDDCGAAFETALTELRALGAETVDFDLPELYPLFAAQFVTLLAEAYELHGAGLRERWGDYGRPFRRTAVLGGLVGAPVYVHAQRVRAWGAENLRARMRGIDAIATPTWPTTAPRYDDAAALQHVSWLPGLWSAVGFPAIALPMGFGGDGLPLSLQLAGAPGTDFALAAVADAYQRSDDRHLRRPPEPDHGATPAAVAVPQGAPGKPETVQWLATSLRELGLSIDESEIVEFAGQWELTSMLFGFLPDLPA</sequence>
<dbReference type="EC" id="6.3.5.6" evidence="3"/>
<evidence type="ECO:0000259" key="2">
    <source>
        <dbReference type="Pfam" id="PF01425"/>
    </source>
</evidence>
<keyword evidence="3" id="KW-0808">Transferase</keyword>
<comment type="caution">
    <text evidence="3">The sequence shown here is derived from an EMBL/GenBank/DDBJ whole genome shotgun (WGS) entry which is preliminary data.</text>
</comment>
<feature type="compositionally biased region" description="Basic and acidic residues" evidence="1">
    <location>
        <begin position="423"/>
        <end position="436"/>
    </location>
</feature>
<evidence type="ECO:0000256" key="1">
    <source>
        <dbReference type="SAM" id="MobiDB-lite"/>
    </source>
</evidence>
<reference evidence="3 4" key="1">
    <citation type="submission" date="2020-08" db="EMBL/GenBank/DDBJ databases">
        <title>Genomic Encyclopedia of Type Strains, Phase III (KMG-III): the genomes of soil and plant-associated and newly described type strains.</title>
        <authorList>
            <person name="Whitman W."/>
        </authorList>
    </citation>
    <scope>NUCLEOTIDE SEQUENCE [LARGE SCALE GENOMIC DNA]</scope>
    <source>
        <strain evidence="3 4">CECT 3266</strain>
    </source>
</reference>
<dbReference type="AlphaFoldDB" id="A0A7W7PL21"/>
<dbReference type="RefSeq" id="WP_184347239.1">
    <property type="nucleotide sequence ID" value="NZ_JACHJH010000002.1"/>
</dbReference>
<feature type="domain" description="Amidase" evidence="2">
    <location>
        <begin position="14"/>
        <end position="413"/>
    </location>
</feature>
<dbReference type="PANTHER" id="PTHR11895:SF176">
    <property type="entry name" value="AMIDASE AMID-RELATED"/>
    <property type="match status" value="1"/>
</dbReference>
<dbReference type="Pfam" id="PF01425">
    <property type="entry name" value="Amidase"/>
    <property type="match status" value="1"/>
</dbReference>
<dbReference type="InterPro" id="IPR036928">
    <property type="entry name" value="AS_sf"/>
</dbReference>
<accession>A0A7W7PL21</accession>
<organism evidence="3 4">
    <name type="scientific">Streptomyces olivoverticillatus</name>
    <dbReference type="NCBI Taxonomy" id="66427"/>
    <lineage>
        <taxon>Bacteria</taxon>
        <taxon>Bacillati</taxon>
        <taxon>Actinomycetota</taxon>
        <taxon>Actinomycetes</taxon>
        <taxon>Kitasatosporales</taxon>
        <taxon>Streptomycetaceae</taxon>
        <taxon>Streptomyces</taxon>
    </lineage>
</organism>
<dbReference type="InterPro" id="IPR023631">
    <property type="entry name" value="Amidase_dom"/>
</dbReference>
<proteinExistence type="predicted"/>
<name>A0A7W7PL21_9ACTN</name>
<dbReference type="GO" id="GO:0016740">
    <property type="term" value="F:transferase activity"/>
    <property type="evidence" value="ECO:0007669"/>
    <property type="project" value="UniProtKB-KW"/>
</dbReference>
<gene>
    <name evidence="3" type="ORF">FHS39_001336</name>
</gene>
<dbReference type="GO" id="GO:0050566">
    <property type="term" value="F:asparaginyl-tRNA synthase (glutamine-hydrolyzing) activity"/>
    <property type="evidence" value="ECO:0007669"/>
    <property type="project" value="UniProtKB-EC"/>
</dbReference>
<dbReference type="EC" id="6.3.5.7" evidence="3"/>
<dbReference type="PANTHER" id="PTHR11895">
    <property type="entry name" value="TRANSAMIDASE"/>
    <property type="match status" value="1"/>
</dbReference>
<dbReference type="SUPFAM" id="SSF75304">
    <property type="entry name" value="Amidase signature (AS) enzymes"/>
    <property type="match status" value="1"/>
</dbReference>
<protein>
    <submittedName>
        <fullName evidence="3">Aspartyl-tRNA(Asn)/glutamyl-tRNA(Gln) amidotransferase subunit A</fullName>
        <ecNumber evidence="3">6.3.5.6</ecNumber>
        <ecNumber evidence="3">6.3.5.7</ecNumber>
    </submittedName>
</protein>
<feature type="region of interest" description="Disordered" evidence="1">
    <location>
        <begin position="423"/>
        <end position="452"/>
    </location>
</feature>
<keyword evidence="3" id="KW-0436">Ligase</keyword>
<dbReference type="InterPro" id="IPR000120">
    <property type="entry name" value="Amidase"/>
</dbReference>
<evidence type="ECO:0000313" key="4">
    <source>
        <dbReference type="Proteomes" id="UP000556084"/>
    </source>
</evidence>
<dbReference type="GO" id="GO:0050567">
    <property type="term" value="F:glutaminyl-tRNA synthase (glutamine-hydrolyzing) activity"/>
    <property type="evidence" value="ECO:0007669"/>
    <property type="project" value="UniProtKB-EC"/>
</dbReference>